<sequence length="107" mass="12174">TIECSISNAVDETFSLLIEWALKSHQKLGKHGVGKRMTPKVRQYLEGFFLAGNVNKTDRMTATEMVKELERLVEENEITHKEVPSIKRIENWIAVYAAGLKWEAAAE</sequence>
<reference evidence="1" key="1">
    <citation type="submission" date="2021-06" db="EMBL/GenBank/DDBJ databases">
        <authorList>
            <person name="Kallberg Y."/>
            <person name="Tangrot J."/>
            <person name="Rosling A."/>
        </authorList>
    </citation>
    <scope>NUCLEOTIDE SEQUENCE</scope>
    <source>
        <strain evidence="1">IL203A</strain>
    </source>
</reference>
<protein>
    <submittedName>
        <fullName evidence="1">6380_t:CDS:1</fullName>
    </submittedName>
</protein>
<comment type="caution">
    <text evidence="1">The sequence shown here is derived from an EMBL/GenBank/DDBJ whole genome shotgun (WGS) entry which is preliminary data.</text>
</comment>
<feature type="non-terminal residue" evidence="1">
    <location>
        <position position="1"/>
    </location>
</feature>
<accession>A0ACA9PEP9</accession>
<proteinExistence type="predicted"/>
<dbReference type="Proteomes" id="UP000789702">
    <property type="component" value="Unassembled WGS sequence"/>
</dbReference>
<name>A0ACA9PEP9_9GLOM</name>
<dbReference type="EMBL" id="CAJVPU010027273">
    <property type="protein sequence ID" value="CAG8703037.1"/>
    <property type="molecule type" value="Genomic_DNA"/>
</dbReference>
<evidence type="ECO:0000313" key="1">
    <source>
        <dbReference type="EMBL" id="CAG8703037.1"/>
    </source>
</evidence>
<feature type="non-terminal residue" evidence="1">
    <location>
        <position position="107"/>
    </location>
</feature>
<keyword evidence="2" id="KW-1185">Reference proteome</keyword>
<gene>
    <name evidence="1" type="ORF">DHETER_LOCUS11856</name>
</gene>
<evidence type="ECO:0000313" key="2">
    <source>
        <dbReference type="Proteomes" id="UP000789702"/>
    </source>
</evidence>
<organism evidence="1 2">
    <name type="scientific">Dentiscutata heterogama</name>
    <dbReference type="NCBI Taxonomy" id="1316150"/>
    <lineage>
        <taxon>Eukaryota</taxon>
        <taxon>Fungi</taxon>
        <taxon>Fungi incertae sedis</taxon>
        <taxon>Mucoromycota</taxon>
        <taxon>Glomeromycotina</taxon>
        <taxon>Glomeromycetes</taxon>
        <taxon>Diversisporales</taxon>
        <taxon>Gigasporaceae</taxon>
        <taxon>Dentiscutata</taxon>
    </lineage>
</organism>